<sequence>MATVRLRRIPFQATAAHSKRKEIPERCAVSAKSAATGFGHAISSSEIGFLLASVAFVQVDAWISPPLVRIRMSPSRFLRSLCWVGCLFFGSAAALSAALQPAQEEDGVILQDPSLGSGARPIRRPENGPGQQSRSSGSWFLSVGTGTAFPQYDRGEIVNDRTGAIEPISGDINFAVNSTVSVGYRWFDPDRWGHWSFDADFFGSYLGGGISSPAGSSQDNLGFLGIRGRVGYRVFHDRIEPFLGIIGGSVLANSESAGVDHGSVWGWWFSPTTGVRYYIPNTRWSIAFDAFFRFIGGINGLSAPGVTINETPHAGLSGHFLYEPVGILSIGYRF</sequence>
<organism evidence="3 4">
    <name type="scientific">Methylacidimicrobium cyclopophantes</name>
    <dbReference type="NCBI Taxonomy" id="1041766"/>
    <lineage>
        <taxon>Bacteria</taxon>
        <taxon>Pseudomonadati</taxon>
        <taxon>Verrucomicrobiota</taxon>
        <taxon>Methylacidimicrobium</taxon>
    </lineage>
</organism>
<keyword evidence="2" id="KW-0472">Membrane</keyword>
<evidence type="ECO:0000256" key="1">
    <source>
        <dbReference type="SAM" id="MobiDB-lite"/>
    </source>
</evidence>
<dbReference type="AlphaFoldDB" id="A0A5E6MC88"/>
<name>A0A5E6MC88_9BACT</name>
<feature type="transmembrane region" description="Helical" evidence="2">
    <location>
        <begin position="80"/>
        <end position="99"/>
    </location>
</feature>
<evidence type="ECO:0000313" key="4">
    <source>
        <dbReference type="Proteomes" id="UP000381693"/>
    </source>
</evidence>
<dbReference type="Proteomes" id="UP000381693">
    <property type="component" value="Unassembled WGS sequence"/>
</dbReference>
<evidence type="ECO:0000313" key="3">
    <source>
        <dbReference type="EMBL" id="VVM07056.1"/>
    </source>
</evidence>
<feature type="region of interest" description="Disordered" evidence="1">
    <location>
        <begin position="118"/>
        <end position="137"/>
    </location>
</feature>
<gene>
    <name evidence="3" type="ORF">MAMC_01419</name>
</gene>
<reference evidence="3" key="1">
    <citation type="submission" date="2019-09" db="EMBL/GenBank/DDBJ databases">
        <authorList>
            <person name="Cremers G."/>
        </authorList>
    </citation>
    <scope>NUCLEOTIDE SEQUENCE [LARGE SCALE GENOMIC DNA]</scope>
    <source>
        <strain evidence="3">3B</strain>
    </source>
</reference>
<keyword evidence="2" id="KW-1133">Transmembrane helix</keyword>
<keyword evidence="2" id="KW-0812">Transmembrane</keyword>
<evidence type="ECO:0000256" key="2">
    <source>
        <dbReference type="SAM" id="Phobius"/>
    </source>
</evidence>
<protein>
    <submittedName>
        <fullName evidence="3">Uncharacterized protein</fullName>
    </submittedName>
</protein>
<comment type="caution">
    <text evidence="3">The sequence shown here is derived from an EMBL/GenBank/DDBJ whole genome shotgun (WGS) entry which is preliminary data.</text>
</comment>
<dbReference type="EMBL" id="CABFUZ020000143">
    <property type="protein sequence ID" value="VVM07056.1"/>
    <property type="molecule type" value="Genomic_DNA"/>
</dbReference>
<keyword evidence="4" id="KW-1185">Reference proteome</keyword>
<proteinExistence type="predicted"/>
<accession>A0A5E6MC88</accession>